<dbReference type="OrthoDB" id="2122982at2759"/>
<dbReference type="SMART" id="SM00291">
    <property type="entry name" value="ZnF_ZZ"/>
    <property type="match status" value="1"/>
</dbReference>
<evidence type="ECO:0000313" key="7">
    <source>
        <dbReference type="EMBL" id="ALC39944.1"/>
    </source>
</evidence>
<dbReference type="GO" id="GO:0005975">
    <property type="term" value="P:carbohydrate metabolic process"/>
    <property type="evidence" value="ECO:0007669"/>
    <property type="project" value="InterPro"/>
</dbReference>
<dbReference type="InterPro" id="IPR000433">
    <property type="entry name" value="Znf_ZZ"/>
</dbReference>
<keyword evidence="1" id="KW-0479">Metal-binding</keyword>
<dbReference type="Gene3D" id="3.30.60.90">
    <property type="match status" value="1"/>
</dbReference>
<evidence type="ECO:0000256" key="5">
    <source>
        <dbReference type="SAM" id="MobiDB-lite"/>
    </source>
</evidence>
<feature type="region of interest" description="Disordered" evidence="5">
    <location>
        <begin position="293"/>
        <end position="330"/>
    </location>
</feature>
<dbReference type="InterPro" id="IPR024462">
    <property type="entry name" value="GH116_N"/>
</dbReference>
<dbReference type="GO" id="GO:0008270">
    <property type="term" value="F:zinc ion binding"/>
    <property type="evidence" value="ECO:0007669"/>
    <property type="project" value="UniProtKB-KW"/>
</dbReference>
<dbReference type="PROSITE" id="PS01357">
    <property type="entry name" value="ZF_ZZ_1"/>
    <property type="match status" value="1"/>
</dbReference>
<protein>
    <submittedName>
        <fullName evidence="7">CG15286</fullName>
    </submittedName>
</protein>
<dbReference type="STRING" id="30019.A0A0M5J442"/>
<dbReference type="GO" id="GO:0008422">
    <property type="term" value="F:beta-glucosidase activity"/>
    <property type="evidence" value="ECO:0007669"/>
    <property type="project" value="TreeGrafter"/>
</dbReference>
<dbReference type="PANTHER" id="PTHR12654:SF0">
    <property type="entry name" value="NON-LYSOSOMAL GLUCOSYLCERAMIDASE"/>
    <property type="match status" value="1"/>
</dbReference>
<dbReference type="InterPro" id="IPR043145">
    <property type="entry name" value="Znf_ZZ_sf"/>
</dbReference>
<dbReference type="Pfam" id="PF04685">
    <property type="entry name" value="DUF608"/>
    <property type="match status" value="1"/>
</dbReference>
<reference evidence="7 8" key="1">
    <citation type="submission" date="2015-08" db="EMBL/GenBank/DDBJ databases">
        <title>Ancestral chromatin configuration constrains chromatin evolution on differentiating sex chromosomes in Drosophila.</title>
        <authorList>
            <person name="Zhou Q."/>
            <person name="Bachtrog D."/>
        </authorList>
    </citation>
    <scope>NUCLEOTIDE SEQUENCE [LARGE SCALE GENOMIC DNA]</scope>
    <source>
        <tissue evidence="7">Whole larvae</tissue>
    </source>
</reference>
<dbReference type="InterPro" id="IPR052566">
    <property type="entry name" value="Non-lysos_glucosylceramidase"/>
</dbReference>
<dbReference type="SUPFAM" id="SSF48208">
    <property type="entry name" value="Six-hairpin glycosidases"/>
    <property type="match status" value="1"/>
</dbReference>
<sequence>MSAVYAEKLQQGVDAEADAGEADMPRFGLKLKFDHVWPEKRNQNLRPSIKQSLPMLSLACSTTNLNLNLNKMNRQENIVCKGCGKVSFKGRCYRCLSCQDFNMCAECYDNDFTSAEHPFDHPVKCVFTPADVELYFGGEYLNDPPQSYRCPYCKLWGFNESTFLEHVSSEHVGASTLLVSTMVTLFEQQQAVRLFLEDEQLAVFTAVATSRNEQMTRNEGSLDLYLEPLNPNGSYRREHSFTPLTHRLAKSAAGAVSLAPWLAADAPASRQSAENNYLEPESGRRQMLDRQRLRFAQQQAQAQQQHHHRHHHHHHHHRHQQQQQQQQQQISGALTEMLRYNEPMPATPRTSRTANFRVVGSQAPIQSSNGRNVNFFSPTVAADMRRSFLQPASDIIRARTQRHRAPRLDSFPIGSMRQVQMHVQRGTPNVAPSPAASASAAVAAAQRLVEFSELAHGANELLSQNPATGGFVFQTIEEEEPLQLPEQKQSAQERERFLCFPFLSPSNSGASESEEQNNFLAHRAEFVAQLLASVLCEEDLAPATAATVRSSGDLAGAGDSQYAAYYWKVSREGRRVYMDYYYMEHGKQIYGVPIGGIGAGSIGRGYAGEFCRFQLRPGIYEYNVVHANQFIVTIKDHKGCTIFQSLLSKCSSRPRHPLNAWHSNIEDSRCSYTGLYPRAWTEYDLSHYGVRLVCRQISPVIPHDYKESSLPCAVFVWTAQNVCDQERKVSITFTFKNGTGNKKQDAEGGAESQLISEGNAKGVAIKQKIADMPCSYNLACRVLPEISITRCPQFDPAGNGEALWAQLKEHGQLTEQPTAENLKTKDIGVAVCAQLALKPQASHELEFVLAWDMPKIQFPRKLQMHTRYYTKYFDDSGESGPKICDYALKHYASWERLIEAWQQPILNDDGLPDWYKCAIFNQLYFISDGGTLWLKCNSSLGKELEFDDPRLAYGRFGYLEGHEYRMYNTYDVHFYASPALAHLWPNLQVSLQFDFKDAIAAELTDTRKMLYDGKVMPRKVKNCVPHDLGDPDEGKLLAQPKANQSLTLIFFTEPFTLINCYNIHDVNDWKDLNTKFVLQVYRDYYVLNELAQAQADNASKFSSIEFIDKESLYELYAQDNKRKNSADEKRQNRKSASMYINETNGKVYLMDGIGYLKAMYAACKAIMERTIDYDKDNDGLIENTKMPDQTYDAWVMDGPSAYCAGLWLAALQAMSAMATILDQPNDCLRYQDILEKGKHSLEEKLWNGSYYRFDLSHNHRDTIMADQLCGHWYLKSCGFDYDIYPKENVRSALKRIYDNNVMGFHEGNIGAANGFIAHASDATKPGHVDNSCIQSEEVWPGVVYALAATMIHEGMFEEAFQTAGGMYKTLSERIGMNFETPEALYGEKRYRSIGYMRPLSIWSMQVAWERRKALRD</sequence>
<dbReference type="Pfam" id="PF12215">
    <property type="entry name" value="Glyco_hydr_116N"/>
    <property type="match status" value="1"/>
</dbReference>
<dbReference type="SMR" id="A0A0M5J442"/>
<evidence type="ECO:0000256" key="1">
    <source>
        <dbReference type="ARBA" id="ARBA00022723"/>
    </source>
</evidence>
<dbReference type="Gene3D" id="1.50.10.10">
    <property type="match status" value="1"/>
</dbReference>
<dbReference type="PANTHER" id="PTHR12654">
    <property type="entry name" value="BILE ACID BETA-GLUCOSIDASE-RELATED"/>
    <property type="match status" value="1"/>
</dbReference>
<dbReference type="InterPro" id="IPR008928">
    <property type="entry name" value="6-hairpin_glycosidase_sf"/>
</dbReference>
<keyword evidence="3" id="KW-0862">Zinc</keyword>
<evidence type="ECO:0000259" key="6">
    <source>
        <dbReference type="PROSITE" id="PS50135"/>
    </source>
</evidence>
<dbReference type="InterPro" id="IPR006775">
    <property type="entry name" value="GH116_catalytic"/>
</dbReference>
<evidence type="ECO:0000256" key="2">
    <source>
        <dbReference type="ARBA" id="ARBA00022771"/>
    </source>
</evidence>
<gene>
    <name evidence="7" type="ORF">Dbus_chr2Lg2029</name>
</gene>
<dbReference type="CDD" id="cd02338">
    <property type="entry name" value="ZZ_PCMF_like"/>
    <property type="match status" value="1"/>
</dbReference>
<evidence type="ECO:0000313" key="8">
    <source>
        <dbReference type="Proteomes" id="UP000494163"/>
    </source>
</evidence>
<feature type="domain" description="ZZ-type" evidence="6">
    <location>
        <begin position="75"/>
        <end position="131"/>
    </location>
</feature>
<keyword evidence="8" id="KW-1185">Reference proteome</keyword>
<dbReference type="Proteomes" id="UP000494163">
    <property type="component" value="Chromosome 2L"/>
</dbReference>
<feature type="compositionally biased region" description="Basic residues" evidence="5">
    <location>
        <begin position="305"/>
        <end position="320"/>
    </location>
</feature>
<dbReference type="PROSITE" id="PS50135">
    <property type="entry name" value="ZF_ZZ_2"/>
    <property type="match status" value="1"/>
</dbReference>
<proteinExistence type="predicted"/>
<dbReference type="EMBL" id="CP012523">
    <property type="protein sequence ID" value="ALC39944.1"/>
    <property type="molecule type" value="Genomic_DNA"/>
</dbReference>
<dbReference type="OMA" id="CMYINET"/>
<name>A0A0M5J442_DROBS</name>
<dbReference type="Pfam" id="PF00569">
    <property type="entry name" value="ZZ"/>
    <property type="match status" value="1"/>
</dbReference>
<evidence type="ECO:0000256" key="4">
    <source>
        <dbReference type="PROSITE-ProRule" id="PRU00228"/>
    </source>
</evidence>
<organism evidence="7 8">
    <name type="scientific">Drosophila busckii</name>
    <name type="common">Fruit fly</name>
    <dbReference type="NCBI Taxonomy" id="30019"/>
    <lineage>
        <taxon>Eukaryota</taxon>
        <taxon>Metazoa</taxon>
        <taxon>Ecdysozoa</taxon>
        <taxon>Arthropoda</taxon>
        <taxon>Hexapoda</taxon>
        <taxon>Insecta</taxon>
        <taxon>Pterygota</taxon>
        <taxon>Neoptera</taxon>
        <taxon>Endopterygota</taxon>
        <taxon>Diptera</taxon>
        <taxon>Brachycera</taxon>
        <taxon>Muscomorpha</taxon>
        <taxon>Ephydroidea</taxon>
        <taxon>Drosophilidae</taxon>
        <taxon>Drosophila</taxon>
    </lineage>
</organism>
<accession>A0A0M5J442</accession>
<dbReference type="InterPro" id="IPR012341">
    <property type="entry name" value="6hp_glycosidase-like_sf"/>
</dbReference>
<dbReference type="SUPFAM" id="SSF57850">
    <property type="entry name" value="RING/U-box"/>
    <property type="match status" value="1"/>
</dbReference>
<keyword evidence="2 4" id="KW-0863">Zinc-finger</keyword>
<evidence type="ECO:0000256" key="3">
    <source>
        <dbReference type="ARBA" id="ARBA00022833"/>
    </source>
</evidence>